<name>A0AAE1CZN3_9GAST</name>
<keyword evidence="2" id="KW-1185">Reference proteome</keyword>
<accession>A0AAE1CZN3</accession>
<gene>
    <name evidence="1" type="ORF">RRG08_015559</name>
</gene>
<proteinExistence type="predicted"/>
<evidence type="ECO:0000313" key="2">
    <source>
        <dbReference type="Proteomes" id="UP001283361"/>
    </source>
</evidence>
<comment type="caution">
    <text evidence="1">The sequence shown here is derived from an EMBL/GenBank/DDBJ whole genome shotgun (WGS) entry which is preliminary data.</text>
</comment>
<dbReference type="AlphaFoldDB" id="A0AAE1CZN3"/>
<protein>
    <submittedName>
        <fullName evidence="1">Uncharacterized protein</fullName>
    </submittedName>
</protein>
<evidence type="ECO:0000313" key="1">
    <source>
        <dbReference type="EMBL" id="KAK3747447.1"/>
    </source>
</evidence>
<organism evidence="1 2">
    <name type="scientific">Elysia crispata</name>
    <name type="common">lettuce slug</name>
    <dbReference type="NCBI Taxonomy" id="231223"/>
    <lineage>
        <taxon>Eukaryota</taxon>
        <taxon>Metazoa</taxon>
        <taxon>Spiralia</taxon>
        <taxon>Lophotrochozoa</taxon>
        <taxon>Mollusca</taxon>
        <taxon>Gastropoda</taxon>
        <taxon>Heterobranchia</taxon>
        <taxon>Euthyneura</taxon>
        <taxon>Panpulmonata</taxon>
        <taxon>Sacoglossa</taxon>
        <taxon>Placobranchoidea</taxon>
        <taxon>Plakobranchidae</taxon>
        <taxon>Elysia</taxon>
    </lineage>
</organism>
<reference evidence="1" key="1">
    <citation type="journal article" date="2023" name="G3 (Bethesda)">
        <title>A reference genome for the long-term kleptoplast-retaining sea slug Elysia crispata morphotype clarki.</title>
        <authorList>
            <person name="Eastman K.E."/>
            <person name="Pendleton A.L."/>
            <person name="Shaikh M.A."/>
            <person name="Suttiyut T."/>
            <person name="Ogas R."/>
            <person name="Tomko P."/>
            <person name="Gavelis G."/>
            <person name="Widhalm J.R."/>
            <person name="Wisecaver J.H."/>
        </authorList>
    </citation>
    <scope>NUCLEOTIDE SEQUENCE</scope>
    <source>
        <strain evidence="1">ECLA1</strain>
    </source>
</reference>
<dbReference type="EMBL" id="JAWDGP010006085">
    <property type="protein sequence ID" value="KAK3747447.1"/>
    <property type="molecule type" value="Genomic_DNA"/>
</dbReference>
<sequence length="135" mass="15014">MSSGQSLVCPVLPEVVRLTCQLKESVWSVVVKVTRLFTESGVCSMVWQGQGKTSYWQSLLCPILPVGVREVLAAIILPLVTLCCLRHVIATVDQSPASQEKLNWAAGDPRWCLERLWEGEDPDKRTQMFEASLSP</sequence>
<dbReference type="Proteomes" id="UP001283361">
    <property type="component" value="Unassembled WGS sequence"/>
</dbReference>